<evidence type="ECO:0000313" key="9">
    <source>
        <dbReference type="EMBL" id="CRZ03889.1"/>
    </source>
</evidence>
<proteinExistence type="inferred from homology"/>
<dbReference type="PANTHER" id="PTHR45820">
    <property type="entry name" value="FI23527P1"/>
    <property type="match status" value="1"/>
</dbReference>
<evidence type="ECO:0000256" key="1">
    <source>
        <dbReference type="ARBA" id="ARBA00004141"/>
    </source>
</evidence>
<evidence type="ECO:0000256" key="4">
    <source>
        <dbReference type="ARBA" id="ARBA00022833"/>
    </source>
</evidence>
<dbReference type="GO" id="GO:0006882">
    <property type="term" value="P:intracellular zinc ion homeostasis"/>
    <property type="evidence" value="ECO:0007669"/>
    <property type="project" value="TreeGrafter"/>
</dbReference>
<comment type="similarity">
    <text evidence="2">Belongs to the cation diffusion facilitator (CDF) transporter (TC 2.A.4) family. SLC30A subfamily.</text>
</comment>
<evidence type="ECO:0000256" key="6">
    <source>
        <dbReference type="ARBA" id="ARBA00023136"/>
    </source>
</evidence>
<name>A0A0H5R6J3_9EUKA</name>
<dbReference type="InterPro" id="IPR036837">
    <property type="entry name" value="Cation_efflux_CTD_sf"/>
</dbReference>
<evidence type="ECO:0000256" key="7">
    <source>
        <dbReference type="SAM" id="Phobius"/>
    </source>
</evidence>
<sequence>LHCFTDLATSLVVVVTSALRLVLSKEGWRFMNLLGCVIISSVMAISARKLLRSCGMILLQSTPDSFQLDSVLNGIVSIAGVIDVQRIRVWQLDDKDNLIADLLVHTDIEIRKTSDIVQDIRQLLRQEGVADATIECR</sequence>
<dbReference type="EMBL" id="HACM01003447">
    <property type="protein sequence ID" value="CRZ03889.1"/>
    <property type="molecule type" value="Transcribed_RNA"/>
</dbReference>
<dbReference type="Pfam" id="PF16916">
    <property type="entry name" value="ZT_dimer"/>
    <property type="match status" value="1"/>
</dbReference>
<comment type="subcellular location">
    <subcellularLocation>
        <location evidence="1">Membrane</location>
        <topology evidence="1">Multi-pass membrane protein</topology>
    </subcellularLocation>
</comment>
<dbReference type="GO" id="GO:0016020">
    <property type="term" value="C:membrane"/>
    <property type="evidence" value="ECO:0007669"/>
    <property type="project" value="UniProtKB-SubCell"/>
</dbReference>
<dbReference type="InterPro" id="IPR027469">
    <property type="entry name" value="Cation_efflux_TMD_sf"/>
</dbReference>
<reference evidence="9" key="1">
    <citation type="submission" date="2015-04" db="EMBL/GenBank/DDBJ databases">
        <title>The genome sequence of the plant pathogenic Rhizarian Plasmodiophora brassicae reveals insights in its biotrophic life cycle and the origin of chitin synthesis.</title>
        <authorList>
            <person name="Schwelm A."/>
            <person name="Fogelqvist J."/>
            <person name="Knaust A."/>
            <person name="Julke S."/>
            <person name="Lilja T."/>
            <person name="Dhandapani V."/>
            <person name="Bonilla-Rosso G."/>
            <person name="Karlsson M."/>
            <person name="Shevchenko A."/>
            <person name="Choi S.R."/>
            <person name="Kim H.G."/>
            <person name="Park J.Y."/>
            <person name="Lim Y.P."/>
            <person name="Ludwig-Muller J."/>
            <person name="Dixelius C."/>
        </authorList>
    </citation>
    <scope>NUCLEOTIDE SEQUENCE</scope>
    <source>
        <tissue evidence="9">Potato root galls</tissue>
    </source>
</reference>
<keyword evidence="4" id="KW-0862">Zinc</keyword>
<organism evidence="9">
    <name type="scientific">Spongospora subterranea</name>
    <dbReference type="NCBI Taxonomy" id="70186"/>
    <lineage>
        <taxon>Eukaryota</taxon>
        <taxon>Sar</taxon>
        <taxon>Rhizaria</taxon>
        <taxon>Endomyxa</taxon>
        <taxon>Phytomyxea</taxon>
        <taxon>Plasmodiophorida</taxon>
        <taxon>Plasmodiophoridae</taxon>
        <taxon>Spongospora</taxon>
    </lineage>
</organism>
<dbReference type="GO" id="GO:0005385">
    <property type="term" value="F:zinc ion transmembrane transporter activity"/>
    <property type="evidence" value="ECO:0007669"/>
    <property type="project" value="TreeGrafter"/>
</dbReference>
<dbReference type="SUPFAM" id="SSF161111">
    <property type="entry name" value="Cation efflux protein transmembrane domain-like"/>
    <property type="match status" value="1"/>
</dbReference>
<keyword evidence="6 7" id="KW-0472">Membrane</keyword>
<feature type="transmembrane region" description="Helical" evidence="7">
    <location>
        <begin position="30"/>
        <end position="51"/>
    </location>
</feature>
<dbReference type="PANTHER" id="PTHR45820:SF4">
    <property type="entry name" value="ZINC TRANSPORTER 63C, ISOFORM F"/>
    <property type="match status" value="1"/>
</dbReference>
<evidence type="ECO:0000256" key="2">
    <source>
        <dbReference type="ARBA" id="ARBA00008873"/>
    </source>
</evidence>
<dbReference type="SUPFAM" id="SSF160240">
    <property type="entry name" value="Cation efflux protein cytoplasmic domain-like"/>
    <property type="match status" value="1"/>
</dbReference>
<protein>
    <recommendedName>
        <fullName evidence="8">Cation efflux protein cytoplasmic domain-containing protein</fullName>
    </recommendedName>
</protein>
<keyword evidence="3 7" id="KW-0812">Transmembrane</keyword>
<evidence type="ECO:0000256" key="5">
    <source>
        <dbReference type="ARBA" id="ARBA00022989"/>
    </source>
</evidence>
<evidence type="ECO:0000256" key="3">
    <source>
        <dbReference type="ARBA" id="ARBA00022692"/>
    </source>
</evidence>
<accession>A0A0H5R6J3</accession>
<keyword evidence="5 7" id="KW-1133">Transmembrane helix</keyword>
<evidence type="ECO:0000259" key="8">
    <source>
        <dbReference type="Pfam" id="PF16916"/>
    </source>
</evidence>
<dbReference type="InterPro" id="IPR027470">
    <property type="entry name" value="Cation_efflux_CTD"/>
</dbReference>
<dbReference type="AlphaFoldDB" id="A0A0H5R6J3"/>
<feature type="non-terminal residue" evidence="9">
    <location>
        <position position="1"/>
    </location>
</feature>
<feature type="domain" description="Cation efflux protein cytoplasmic" evidence="8">
    <location>
        <begin position="63"/>
        <end position="127"/>
    </location>
</feature>